<accession>K2GZR0</accession>
<name>K2GZR0_ENTNP</name>
<dbReference type="RefSeq" id="XP_008858200.1">
    <property type="nucleotide sequence ID" value="XM_008859978.1"/>
</dbReference>
<protein>
    <submittedName>
        <fullName evidence="1">Uncharacterized protein</fullName>
    </submittedName>
</protein>
<dbReference type="OrthoDB" id="30429at2759"/>
<reference evidence="1 2" key="1">
    <citation type="submission" date="2011-11" db="EMBL/GenBank/DDBJ databases">
        <authorList>
            <person name="Hannick L."/>
            <person name="Karamycheva S."/>
            <person name="Lorenzi H."/>
            <person name="Caler E."/>
        </authorList>
    </citation>
    <scope>NUCLEOTIDE SEQUENCE [LARGE SCALE GENOMIC DNA]</scope>
    <source>
        <strain evidence="1 2">P19</strain>
    </source>
</reference>
<proteinExistence type="predicted"/>
<dbReference type="VEuPathDB" id="AmoebaDB:ENU1_127010"/>
<sequence length="91" mass="10479">MHGSDLYSLFLQGKLNLHECTVKSQDPTIPFVLQLKKCIDIYKKILDIDKAKEAEKLKQKMEEMNKPKAAEPIYKEQANEELFDPLAGIDE</sequence>
<organism evidence="1 2">
    <name type="scientific">Entamoeba nuttalli (strain P19)</name>
    <name type="common">Amoeba</name>
    <dbReference type="NCBI Taxonomy" id="1076696"/>
    <lineage>
        <taxon>Eukaryota</taxon>
        <taxon>Amoebozoa</taxon>
        <taxon>Evosea</taxon>
        <taxon>Archamoebae</taxon>
        <taxon>Mastigamoebida</taxon>
        <taxon>Entamoebidae</taxon>
        <taxon>Entamoeba</taxon>
    </lineage>
</organism>
<evidence type="ECO:0000313" key="2">
    <source>
        <dbReference type="Proteomes" id="UP000006769"/>
    </source>
</evidence>
<dbReference type="EMBL" id="JH927566">
    <property type="protein sequence ID" value="EKE39467.1"/>
    <property type="molecule type" value="Genomic_DNA"/>
</dbReference>
<gene>
    <name evidence="1" type="ORF">ENU1_127010</name>
</gene>
<evidence type="ECO:0000313" key="1">
    <source>
        <dbReference type="EMBL" id="EKE39467.1"/>
    </source>
</evidence>
<dbReference type="GeneID" id="20074377"/>
<dbReference type="AlphaFoldDB" id="K2GZR0"/>
<dbReference type="Proteomes" id="UP000006769">
    <property type="component" value="Unassembled WGS sequence"/>
</dbReference>